<keyword evidence="4 9" id="KW-1133">Transmembrane helix</keyword>
<evidence type="ECO:0000256" key="5">
    <source>
        <dbReference type="ARBA" id="ARBA00023136"/>
    </source>
</evidence>
<dbReference type="GO" id="GO:0080162">
    <property type="term" value="P:endoplasmic reticulum to cytosol auxin transport"/>
    <property type="evidence" value="ECO:0007669"/>
    <property type="project" value="InterPro"/>
</dbReference>
<evidence type="ECO:0000256" key="8">
    <source>
        <dbReference type="ARBA" id="ARBA00025752"/>
    </source>
</evidence>
<dbReference type="STRING" id="1088818.A0A2H9ZY32"/>
<dbReference type="PANTHER" id="PTHR31651">
    <property type="match status" value="1"/>
</dbReference>
<dbReference type="OrthoDB" id="191139at2759"/>
<dbReference type="Pfam" id="PF03547">
    <property type="entry name" value="Mem_trans"/>
    <property type="match status" value="1"/>
</dbReference>
<accession>A0A2H9ZY32</accession>
<keyword evidence="5 9" id="KW-0472">Membrane</keyword>
<dbReference type="InterPro" id="IPR045033">
    <property type="entry name" value="PILS1/3/4/5/7"/>
</dbReference>
<dbReference type="PANTHER" id="PTHR31651:SF3">
    <property type="entry name" value="PROTEIN PIN-LIKES 7"/>
    <property type="match status" value="1"/>
</dbReference>
<gene>
    <name evidence="10" type="ORF">AXF42_Ash020615</name>
</gene>
<evidence type="ECO:0000256" key="7">
    <source>
        <dbReference type="ARBA" id="ARBA00025100"/>
    </source>
</evidence>
<dbReference type="AlphaFoldDB" id="A0A2H9ZY32"/>
<proteinExistence type="inferred from homology"/>
<keyword evidence="11" id="KW-1185">Reference proteome</keyword>
<evidence type="ECO:0000256" key="9">
    <source>
        <dbReference type="SAM" id="Phobius"/>
    </source>
</evidence>
<evidence type="ECO:0000256" key="2">
    <source>
        <dbReference type="ARBA" id="ARBA00022448"/>
    </source>
</evidence>
<dbReference type="GO" id="GO:0005789">
    <property type="term" value="C:endoplasmic reticulum membrane"/>
    <property type="evidence" value="ECO:0007669"/>
    <property type="project" value="UniProtKB-SubCell"/>
</dbReference>
<organism evidence="10 11">
    <name type="scientific">Apostasia shenzhenica</name>
    <dbReference type="NCBI Taxonomy" id="1088818"/>
    <lineage>
        <taxon>Eukaryota</taxon>
        <taxon>Viridiplantae</taxon>
        <taxon>Streptophyta</taxon>
        <taxon>Embryophyta</taxon>
        <taxon>Tracheophyta</taxon>
        <taxon>Spermatophyta</taxon>
        <taxon>Magnoliopsida</taxon>
        <taxon>Liliopsida</taxon>
        <taxon>Asparagales</taxon>
        <taxon>Orchidaceae</taxon>
        <taxon>Apostasioideae</taxon>
        <taxon>Apostasia</taxon>
    </lineage>
</organism>
<comment type="similarity">
    <text evidence="8">Belongs to the auxin efflux carrier (TC 2.A.69.2) family.</text>
</comment>
<evidence type="ECO:0000256" key="3">
    <source>
        <dbReference type="ARBA" id="ARBA00022692"/>
    </source>
</evidence>
<comment type="subcellular location">
    <subcellularLocation>
        <location evidence="1">Endoplasmic reticulum membrane</location>
        <topology evidence="1">Multi-pass membrane protein</topology>
    </subcellularLocation>
</comment>
<evidence type="ECO:0000313" key="11">
    <source>
        <dbReference type="Proteomes" id="UP000236161"/>
    </source>
</evidence>
<sequence length="169" mass="18297">MPINIGFTFLIGGVLGWIIVKILRPARQLEGLIMANCSTGNLGNLMLMIVPAVCGEAGSTFGDKSTCSTRGLSYVSTSMALGNFYIWTYTYSLIKKDAATYEKMMMEESVKKANIENPSTSLGDSQARIAGTEIGESNNDEEAQLLPSTKSTIESPKQTLVSCNIRHDN</sequence>
<reference evidence="10 11" key="1">
    <citation type="journal article" date="2017" name="Nature">
        <title>The Apostasia genome and the evolution of orchids.</title>
        <authorList>
            <person name="Zhang G.Q."/>
            <person name="Liu K.W."/>
            <person name="Li Z."/>
            <person name="Lohaus R."/>
            <person name="Hsiao Y.Y."/>
            <person name="Niu S.C."/>
            <person name="Wang J.Y."/>
            <person name="Lin Y.C."/>
            <person name="Xu Q."/>
            <person name="Chen L.J."/>
            <person name="Yoshida K."/>
            <person name="Fujiwara S."/>
            <person name="Wang Z.W."/>
            <person name="Zhang Y.Q."/>
            <person name="Mitsuda N."/>
            <person name="Wang M."/>
            <person name="Liu G.H."/>
            <person name="Pecoraro L."/>
            <person name="Huang H.X."/>
            <person name="Xiao X.J."/>
            <person name="Lin M."/>
            <person name="Wu X.Y."/>
            <person name="Wu W.L."/>
            <person name="Chen Y.Y."/>
            <person name="Chang S.B."/>
            <person name="Sakamoto S."/>
            <person name="Ohme-Takagi M."/>
            <person name="Yagi M."/>
            <person name="Zeng S.J."/>
            <person name="Shen C.Y."/>
            <person name="Yeh C.M."/>
            <person name="Luo Y.B."/>
            <person name="Tsai W.C."/>
            <person name="Van de Peer Y."/>
            <person name="Liu Z.J."/>
        </authorList>
    </citation>
    <scope>NUCLEOTIDE SEQUENCE [LARGE SCALE GENOMIC DNA]</scope>
    <source>
        <strain evidence="11">cv. Shenzhen</strain>
        <tissue evidence="10">Stem</tissue>
    </source>
</reference>
<keyword evidence="6" id="KW-0927">Auxin signaling pathway</keyword>
<comment type="function">
    <text evidence="7">Involved in cellular auxin homeostasis by regulating auxin metabolism. Regulates intracellular auxin accumulation at the endoplasmic reticulum and thus auxin availability for nuclear auxin signaling.</text>
</comment>
<evidence type="ECO:0000313" key="10">
    <source>
        <dbReference type="EMBL" id="PKA48218.1"/>
    </source>
</evidence>
<keyword evidence="2" id="KW-0813">Transport</keyword>
<protein>
    <submittedName>
        <fullName evidence="10">Uncharacterized protein</fullName>
    </submittedName>
</protein>
<keyword evidence="3 9" id="KW-0812">Transmembrane</keyword>
<dbReference type="Proteomes" id="UP000236161">
    <property type="component" value="Unassembled WGS sequence"/>
</dbReference>
<evidence type="ECO:0000256" key="1">
    <source>
        <dbReference type="ARBA" id="ARBA00004477"/>
    </source>
</evidence>
<evidence type="ECO:0000256" key="4">
    <source>
        <dbReference type="ARBA" id="ARBA00022989"/>
    </source>
</evidence>
<dbReference type="InterPro" id="IPR004776">
    <property type="entry name" value="Mem_transp_PIN-like"/>
</dbReference>
<name>A0A2H9ZY32_9ASPA</name>
<evidence type="ECO:0000256" key="6">
    <source>
        <dbReference type="ARBA" id="ARBA00023294"/>
    </source>
</evidence>
<feature type="transmembrane region" description="Helical" evidence="9">
    <location>
        <begin position="6"/>
        <end position="23"/>
    </location>
</feature>
<dbReference type="EMBL" id="KZ452735">
    <property type="protein sequence ID" value="PKA48218.1"/>
    <property type="molecule type" value="Genomic_DNA"/>
</dbReference>
<dbReference type="GO" id="GO:0009734">
    <property type="term" value="P:auxin-activated signaling pathway"/>
    <property type="evidence" value="ECO:0007669"/>
    <property type="project" value="UniProtKB-KW"/>
</dbReference>